<dbReference type="STRING" id="395493.BegalDRAFT_0165"/>
<dbReference type="PANTHER" id="PTHR36926">
    <property type="entry name" value="COLICIN V PRODUCTION PROTEIN"/>
    <property type="match status" value="1"/>
</dbReference>
<evidence type="ECO:0000256" key="1">
    <source>
        <dbReference type="ARBA" id="ARBA00004141"/>
    </source>
</evidence>
<organism evidence="6 7">
    <name type="scientific">Beggiatoa alba B18LD</name>
    <dbReference type="NCBI Taxonomy" id="395493"/>
    <lineage>
        <taxon>Bacteria</taxon>
        <taxon>Pseudomonadati</taxon>
        <taxon>Pseudomonadota</taxon>
        <taxon>Gammaproteobacteria</taxon>
        <taxon>Thiotrichales</taxon>
        <taxon>Thiotrichaceae</taxon>
        <taxon>Beggiatoa</taxon>
    </lineage>
</organism>
<dbReference type="AlphaFoldDB" id="I3CBU5"/>
<keyword evidence="3 5" id="KW-1133">Transmembrane helix</keyword>
<dbReference type="OrthoDB" id="9810601at2"/>
<feature type="transmembrane region" description="Helical" evidence="5">
    <location>
        <begin position="61"/>
        <end position="80"/>
    </location>
</feature>
<dbReference type="PANTHER" id="PTHR36926:SF1">
    <property type="entry name" value="COLICIN V PRODUCTION PROTEIN"/>
    <property type="match status" value="1"/>
</dbReference>
<keyword evidence="7" id="KW-1185">Reference proteome</keyword>
<proteinExistence type="predicted"/>
<dbReference type="Proteomes" id="UP000005744">
    <property type="component" value="Unassembled WGS sequence"/>
</dbReference>
<comment type="subcellular location">
    <subcellularLocation>
        <location evidence="1">Membrane</location>
        <topology evidence="1">Multi-pass membrane protein</topology>
    </subcellularLocation>
</comment>
<protein>
    <submittedName>
        <fullName evidence="6">Putative membrane protein, required for colicin V production</fullName>
    </submittedName>
</protein>
<evidence type="ECO:0000256" key="5">
    <source>
        <dbReference type="SAM" id="Phobius"/>
    </source>
</evidence>
<dbReference type="GO" id="GO:0016020">
    <property type="term" value="C:membrane"/>
    <property type="evidence" value="ECO:0007669"/>
    <property type="project" value="UniProtKB-SubCell"/>
</dbReference>
<keyword evidence="2 5" id="KW-0812">Transmembrane</keyword>
<keyword evidence="4 5" id="KW-0472">Membrane</keyword>
<feature type="transmembrane region" description="Helical" evidence="5">
    <location>
        <begin position="31"/>
        <end position="49"/>
    </location>
</feature>
<dbReference type="InterPro" id="IPR003825">
    <property type="entry name" value="Colicin-V_CvpA"/>
</dbReference>
<evidence type="ECO:0000256" key="4">
    <source>
        <dbReference type="ARBA" id="ARBA00023136"/>
    </source>
</evidence>
<feature type="transmembrane region" description="Helical" evidence="5">
    <location>
        <begin position="7"/>
        <end position="25"/>
    </location>
</feature>
<gene>
    <name evidence="6" type="ORF">BegalDRAFT_0165</name>
</gene>
<dbReference type="Pfam" id="PF02674">
    <property type="entry name" value="Colicin_V"/>
    <property type="match status" value="1"/>
</dbReference>
<dbReference type="EMBL" id="JH600070">
    <property type="protein sequence ID" value="EIJ41088.1"/>
    <property type="molecule type" value="Genomic_DNA"/>
</dbReference>
<dbReference type="eggNOG" id="COG1286">
    <property type="taxonomic scope" value="Bacteria"/>
</dbReference>
<dbReference type="HOGENOM" id="CLU_092720_2_3_6"/>
<dbReference type="GO" id="GO:0009403">
    <property type="term" value="P:toxin biosynthetic process"/>
    <property type="evidence" value="ECO:0007669"/>
    <property type="project" value="InterPro"/>
</dbReference>
<dbReference type="InterPro" id="IPR052719">
    <property type="entry name" value="CvpA-like"/>
</dbReference>
<sequence length="173" mass="19371">MNWADTTILAVFFFSTIIGLVQGFIKEVLSLLAWLIAMAIAISFLSIFDEILYKSIPYSDLRLGIAFSGILLVSLALLHWMNDLIIQSVGEIPPTFFEHFLGSLLGLARANVVILAFVLLAGLTQIPHWNSWQQSVLIPFFQTTALILRNQLPISIASQFNFEPLSAYRPYVP</sequence>
<evidence type="ECO:0000313" key="7">
    <source>
        <dbReference type="Proteomes" id="UP000005744"/>
    </source>
</evidence>
<feature type="transmembrane region" description="Helical" evidence="5">
    <location>
        <begin position="100"/>
        <end position="123"/>
    </location>
</feature>
<dbReference type="RefSeq" id="WP_002682690.1">
    <property type="nucleotide sequence ID" value="NZ_JH600070.1"/>
</dbReference>
<evidence type="ECO:0000313" key="6">
    <source>
        <dbReference type="EMBL" id="EIJ41088.1"/>
    </source>
</evidence>
<evidence type="ECO:0000256" key="2">
    <source>
        <dbReference type="ARBA" id="ARBA00022692"/>
    </source>
</evidence>
<accession>I3CBU5</accession>
<evidence type="ECO:0000256" key="3">
    <source>
        <dbReference type="ARBA" id="ARBA00022989"/>
    </source>
</evidence>
<name>I3CBU5_9GAMM</name>
<reference evidence="6 7" key="1">
    <citation type="submission" date="2011-11" db="EMBL/GenBank/DDBJ databases">
        <title>Improved High-Quality Draft sequence of Beggiatoa alba B18lD.</title>
        <authorList>
            <consortium name="US DOE Joint Genome Institute"/>
            <person name="Lucas S."/>
            <person name="Han J."/>
            <person name="Lapidus A."/>
            <person name="Cheng J.-F."/>
            <person name="Goodwin L."/>
            <person name="Pitluck S."/>
            <person name="Peters L."/>
            <person name="Mikhailova N."/>
            <person name="Held B."/>
            <person name="Detter J.C."/>
            <person name="Han C."/>
            <person name="Tapia R."/>
            <person name="Land M."/>
            <person name="Hauser L."/>
            <person name="Kyrpides N."/>
            <person name="Ivanova N."/>
            <person name="Pagani I."/>
            <person name="Samuel K."/>
            <person name="Teske A."/>
            <person name="Mueller J."/>
            <person name="Woyke T."/>
        </authorList>
    </citation>
    <scope>NUCLEOTIDE SEQUENCE [LARGE SCALE GENOMIC DNA]</scope>
    <source>
        <strain evidence="6 7">B18LD</strain>
    </source>
</reference>